<organism evidence="2">
    <name type="scientific">Oryza glumipatula</name>
    <dbReference type="NCBI Taxonomy" id="40148"/>
    <lineage>
        <taxon>Eukaryota</taxon>
        <taxon>Viridiplantae</taxon>
        <taxon>Streptophyta</taxon>
        <taxon>Embryophyta</taxon>
        <taxon>Tracheophyta</taxon>
        <taxon>Spermatophyta</taxon>
        <taxon>Magnoliopsida</taxon>
        <taxon>Liliopsida</taxon>
        <taxon>Poales</taxon>
        <taxon>Poaceae</taxon>
        <taxon>BOP clade</taxon>
        <taxon>Oryzoideae</taxon>
        <taxon>Oryzeae</taxon>
        <taxon>Oryzinae</taxon>
        <taxon>Oryza</taxon>
    </lineage>
</organism>
<protein>
    <submittedName>
        <fullName evidence="2">Uncharacterized protein</fullName>
    </submittedName>
</protein>
<feature type="compositionally biased region" description="Basic and acidic residues" evidence="1">
    <location>
        <begin position="30"/>
        <end position="42"/>
    </location>
</feature>
<feature type="compositionally biased region" description="Acidic residues" evidence="1">
    <location>
        <begin position="208"/>
        <end position="218"/>
    </location>
</feature>
<feature type="compositionally biased region" description="Low complexity" evidence="1">
    <location>
        <begin position="193"/>
        <end position="202"/>
    </location>
</feature>
<feature type="region of interest" description="Disordered" evidence="1">
    <location>
        <begin position="164"/>
        <end position="221"/>
    </location>
</feature>
<evidence type="ECO:0000256" key="1">
    <source>
        <dbReference type="SAM" id="MobiDB-lite"/>
    </source>
</evidence>
<feature type="region of interest" description="Disordered" evidence="1">
    <location>
        <begin position="21"/>
        <end position="134"/>
    </location>
</feature>
<dbReference type="HOGENOM" id="CLU_1043419_0_0_1"/>
<evidence type="ECO:0000313" key="2">
    <source>
        <dbReference type="EnsemblPlants" id="OGLUM01G25690.1"/>
    </source>
</evidence>
<evidence type="ECO:0000313" key="3">
    <source>
        <dbReference type="Proteomes" id="UP000026961"/>
    </source>
</evidence>
<reference evidence="2" key="2">
    <citation type="submission" date="2015-04" db="UniProtKB">
        <authorList>
            <consortium name="EnsemblPlants"/>
        </authorList>
    </citation>
    <scope>IDENTIFICATION</scope>
</reference>
<dbReference type="EnsemblPlants" id="OGLUM01G25690.1">
    <property type="protein sequence ID" value="OGLUM01G25690.1"/>
    <property type="gene ID" value="OGLUM01G25690"/>
</dbReference>
<name>A0A0D9YBF6_9ORYZ</name>
<dbReference type="Gramene" id="OGLUM01G25690.1">
    <property type="protein sequence ID" value="OGLUM01G25690.1"/>
    <property type="gene ID" value="OGLUM01G25690"/>
</dbReference>
<reference evidence="2" key="3">
    <citation type="submission" date="2018-05" db="EMBL/GenBank/DDBJ databases">
        <title>OgluRS3 (Oryza glumaepatula Reference Sequence Version 3).</title>
        <authorList>
            <person name="Zhang J."/>
            <person name="Kudrna D."/>
            <person name="Lee S."/>
            <person name="Talag J."/>
            <person name="Welchert J."/>
            <person name="Wing R.A."/>
        </authorList>
    </citation>
    <scope>NUCLEOTIDE SEQUENCE [LARGE SCALE GENOMIC DNA]</scope>
</reference>
<accession>A0A0D9YBF6</accession>
<dbReference type="AlphaFoldDB" id="A0A0D9YBF6"/>
<reference evidence="2" key="1">
    <citation type="submission" date="2013-08" db="EMBL/GenBank/DDBJ databases">
        <title>Oryza genome evolution.</title>
        <authorList>
            <person name="Wing R.A."/>
            <person name="Panaud O."/>
            <person name="Oliveira A.C."/>
        </authorList>
    </citation>
    <scope>NUCLEOTIDE SEQUENCE</scope>
</reference>
<proteinExistence type="predicted"/>
<feature type="compositionally biased region" description="Pro residues" evidence="1">
    <location>
        <begin position="178"/>
        <end position="192"/>
    </location>
</feature>
<feature type="compositionally biased region" description="Low complexity" evidence="1">
    <location>
        <begin position="66"/>
        <end position="107"/>
    </location>
</feature>
<sequence>MAGCGARRAAREALAQLAVGQLGQGQEEDVLGREKEWEDGERKKKKKGRRTSTACSAERLSHVKSSTRTSSSRPAPWWRRSRMAAAVAVTSSPPRPSTSPRLSWSSWEADELEEAATAPRPSTARRRRPASPRAAIATSVEAVVLAPGRRPRSVRAEVVAIAPRPPPAEPAEPTAIAPRPPPAESVPKPPPAVAARLLPARAQRGDGEDGDVGEDGESDGSNFINFQWHPTTNVNCNVLVFCFGKGRRDDAGAVEKWVQPRQAVLTV</sequence>
<dbReference type="Proteomes" id="UP000026961">
    <property type="component" value="Chromosome 1"/>
</dbReference>
<keyword evidence="3" id="KW-1185">Reference proteome</keyword>